<evidence type="ECO:0000256" key="2">
    <source>
        <dbReference type="SAM" id="SignalP"/>
    </source>
</evidence>
<keyword evidence="4" id="KW-1185">Reference proteome</keyword>
<name>A0AAE1A4E1_9GAST</name>
<feature type="signal peptide" evidence="2">
    <location>
        <begin position="1"/>
        <end position="17"/>
    </location>
</feature>
<dbReference type="EMBL" id="JAWDGP010002675">
    <property type="protein sequence ID" value="KAK3780880.1"/>
    <property type="molecule type" value="Genomic_DNA"/>
</dbReference>
<evidence type="ECO:0000313" key="3">
    <source>
        <dbReference type="EMBL" id="KAK3780880.1"/>
    </source>
</evidence>
<sequence>MSFWFFIPLMLTKNIDGSVKDEPEAHLSENKSKHGCHDAVLIPRQKPQCQGDKHTTFSESGHSMMDVTSRRAAIEKENKKYISTYRMQDWKIIFQLSRRKNPYKVKSFQYKGDDPQALYYKYGDSEELHSTVEQTGNSIREAKAKDGGAIVRTTTTHYTYGFIIGRCVVVLLGHAAFTETSGSTEESTEKRQLKLRVTQLEMRLREQEKLKEAYGQRCQRKKTTIIRYTFKKLPKTEKLLQGVNNQNMKA</sequence>
<reference evidence="3" key="1">
    <citation type="journal article" date="2023" name="G3 (Bethesda)">
        <title>A reference genome for the long-term kleptoplast-retaining sea slug Elysia crispata morphotype clarki.</title>
        <authorList>
            <person name="Eastman K.E."/>
            <person name="Pendleton A.L."/>
            <person name="Shaikh M.A."/>
            <person name="Suttiyut T."/>
            <person name="Ogas R."/>
            <person name="Tomko P."/>
            <person name="Gavelis G."/>
            <person name="Widhalm J.R."/>
            <person name="Wisecaver J.H."/>
        </authorList>
    </citation>
    <scope>NUCLEOTIDE SEQUENCE</scope>
    <source>
        <strain evidence="3">ECLA1</strain>
    </source>
</reference>
<keyword evidence="1" id="KW-0175">Coiled coil</keyword>
<proteinExistence type="predicted"/>
<dbReference type="Proteomes" id="UP001283361">
    <property type="component" value="Unassembled WGS sequence"/>
</dbReference>
<evidence type="ECO:0000313" key="4">
    <source>
        <dbReference type="Proteomes" id="UP001283361"/>
    </source>
</evidence>
<organism evidence="3 4">
    <name type="scientific">Elysia crispata</name>
    <name type="common">lettuce slug</name>
    <dbReference type="NCBI Taxonomy" id="231223"/>
    <lineage>
        <taxon>Eukaryota</taxon>
        <taxon>Metazoa</taxon>
        <taxon>Spiralia</taxon>
        <taxon>Lophotrochozoa</taxon>
        <taxon>Mollusca</taxon>
        <taxon>Gastropoda</taxon>
        <taxon>Heterobranchia</taxon>
        <taxon>Euthyneura</taxon>
        <taxon>Panpulmonata</taxon>
        <taxon>Sacoglossa</taxon>
        <taxon>Placobranchoidea</taxon>
        <taxon>Plakobranchidae</taxon>
        <taxon>Elysia</taxon>
    </lineage>
</organism>
<protein>
    <submittedName>
        <fullName evidence="3">Uncharacterized protein</fullName>
    </submittedName>
</protein>
<dbReference type="AlphaFoldDB" id="A0AAE1A4E1"/>
<feature type="chain" id="PRO_5041962628" evidence="2">
    <location>
        <begin position="18"/>
        <end position="250"/>
    </location>
</feature>
<accession>A0AAE1A4E1</accession>
<evidence type="ECO:0000256" key="1">
    <source>
        <dbReference type="SAM" id="Coils"/>
    </source>
</evidence>
<gene>
    <name evidence="3" type="ORF">RRG08_052038</name>
</gene>
<comment type="caution">
    <text evidence="3">The sequence shown here is derived from an EMBL/GenBank/DDBJ whole genome shotgun (WGS) entry which is preliminary data.</text>
</comment>
<feature type="coiled-coil region" evidence="1">
    <location>
        <begin position="190"/>
        <end position="217"/>
    </location>
</feature>
<keyword evidence="2" id="KW-0732">Signal</keyword>